<keyword evidence="2" id="KW-1185">Reference proteome</keyword>
<gene>
    <name evidence="1" type="ORF">HHI36_023740</name>
</gene>
<dbReference type="AlphaFoldDB" id="A0ABD2PHG6"/>
<organism evidence="1 2">
    <name type="scientific">Cryptolaemus montrouzieri</name>
    <dbReference type="NCBI Taxonomy" id="559131"/>
    <lineage>
        <taxon>Eukaryota</taxon>
        <taxon>Metazoa</taxon>
        <taxon>Ecdysozoa</taxon>
        <taxon>Arthropoda</taxon>
        <taxon>Hexapoda</taxon>
        <taxon>Insecta</taxon>
        <taxon>Pterygota</taxon>
        <taxon>Neoptera</taxon>
        <taxon>Endopterygota</taxon>
        <taxon>Coleoptera</taxon>
        <taxon>Polyphaga</taxon>
        <taxon>Cucujiformia</taxon>
        <taxon>Coccinelloidea</taxon>
        <taxon>Coccinellidae</taxon>
        <taxon>Scymninae</taxon>
        <taxon>Scymnini</taxon>
        <taxon>Cryptolaemus</taxon>
    </lineage>
</organism>
<protein>
    <submittedName>
        <fullName evidence="1">Uncharacterized protein</fullName>
    </submittedName>
</protein>
<proteinExistence type="predicted"/>
<reference evidence="1 2" key="1">
    <citation type="journal article" date="2021" name="BMC Biol.">
        <title>Horizontally acquired antibacterial genes associated with adaptive radiation of ladybird beetles.</title>
        <authorList>
            <person name="Li H.S."/>
            <person name="Tang X.F."/>
            <person name="Huang Y.H."/>
            <person name="Xu Z.Y."/>
            <person name="Chen M.L."/>
            <person name="Du X.Y."/>
            <person name="Qiu B.Y."/>
            <person name="Chen P.T."/>
            <person name="Zhang W."/>
            <person name="Slipinski A."/>
            <person name="Escalona H.E."/>
            <person name="Waterhouse R.M."/>
            <person name="Zwick A."/>
            <person name="Pang H."/>
        </authorList>
    </citation>
    <scope>NUCLEOTIDE SEQUENCE [LARGE SCALE GENOMIC DNA]</scope>
    <source>
        <strain evidence="1">SYSU2018</strain>
    </source>
</reference>
<evidence type="ECO:0000313" key="2">
    <source>
        <dbReference type="Proteomes" id="UP001516400"/>
    </source>
</evidence>
<comment type="caution">
    <text evidence="1">The sequence shown here is derived from an EMBL/GenBank/DDBJ whole genome shotgun (WGS) entry which is preliminary data.</text>
</comment>
<name>A0ABD2PHG6_9CUCU</name>
<sequence length="113" mass="13719">MLYFIQITASATMNLREKTEHKPRVITYNSKRVDKPYRIVQEQKTICTFIEQNALFHSNYGEYHHELRPRNRKYTGTSNQYFKKLTNRTRAENYLDIHRTKYCISFELQRVPP</sequence>
<dbReference type="Proteomes" id="UP001516400">
    <property type="component" value="Unassembled WGS sequence"/>
</dbReference>
<evidence type="ECO:0000313" key="1">
    <source>
        <dbReference type="EMBL" id="KAL3290399.1"/>
    </source>
</evidence>
<accession>A0ABD2PHG6</accession>
<dbReference type="EMBL" id="JABFTP020000186">
    <property type="protein sequence ID" value="KAL3290399.1"/>
    <property type="molecule type" value="Genomic_DNA"/>
</dbReference>